<comment type="similarity">
    <text evidence="1 11">Belongs to the ribonucleoside diphosphate reductase large chain family.</text>
</comment>
<proteinExistence type="inferred from homology"/>
<dbReference type="SUPFAM" id="SSF51998">
    <property type="entry name" value="PFL-like glycyl radical enzymes"/>
    <property type="match status" value="1"/>
</dbReference>
<name>A0A443Z5P0_9GAMM</name>
<dbReference type="PROSITE" id="PS00089">
    <property type="entry name" value="RIBORED_LARGE"/>
    <property type="match status" value="1"/>
</dbReference>
<dbReference type="RefSeq" id="WP_128351445.1">
    <property type="nucleotide sequence ID" value="NZ_RSFE01000002.1"/>
</dbReference>
<dbReference type="OrthoDB" id="9762933at2"/>
<evidence type="ECO:0000256" key="8">
    <source>
        <dbReference type="ARBA" id="ARBA00023157"/>
    </source>
</evidence>
<organism evidence="13 14">
    <name type="scientific">Pseudidiomarina gelatinasegens</name>
    <dbReference type="NCBI Taxonomy" id="2487740"/>
    <lineage>
        <taxon>Bacteria</taxon>
        <taxon>Pseudomonadati</taxon>
        <taxon>Pseudomonadota</taxon>
        <taxon>Gammaproteobacteria</taxon>
        <taxon>Alteromonadales</taxon>
        <taxon>Idiomarinaceae</taxon>
        <taxon>Pseudidiomarina</taxon>
    </lineage>
</organism>
<dbReference type="PROSITE" id="PS51161">
    <property type="entry name" value="ATP_CONE"/>
    <property type="match status" value="1"/>
</dbReference>
<dbReference type="Pfam" id="PF03477">
    <property type="entry name" value="ATP-cone"/>
    <property type="match status" value="1"/>
</dbReference>
<evidence type="ECO:0000256" key="9">
    <source>
        <dbReference type="ARBA" id="ARBA00047754"/>
    </source>
</evidence>
<dbReference type="GO" id="GO:0004748">
    <property type="term" value="F:ribonucleoside-diphosphate reductase activity, thioredoxin disulfide as acceptor"/>
    <property type="evidence" value="ECO:0007669"/>
    <property type="project" value="UniProtKB-EC"/>
</dbReference>
<dbReference type="GO" id="GO:0009263">
    <property type="term" value="P:deoxyribonucleotide biosynthetic process"/>
    <property type="evidence" value="ECO:0007669"/>
    <property type="project" value="UniProtKB-KW"/>
</dbReference>
<keyword evidence="5 10" id="KW-0067">ATP-binding</keyword>
<evidence type="ECO:0000256" key="4">
    <source>
        <dbReference type="ARBA" id="ARBA00022741"/>
    </source>
</evidence>
<keyword evidence="6 11" id="KW-0560">Oxidoreductase</keyword>
<dbReference type="GO" id="GO:0005524">
    <property type="term" value="F:ATP binding"/>
    <property type="evidence" value="ECO:0007669"/>
    <property type="project" value="UniProtKB-UniRule"/>
</dbReference>
<evidence type="ECO:0000256" key="7">
    <source>
        <dbReference type="ARBA" id="ARBA00023116"/>
    </source>
</evidence>
<dbReference type="InterPro" id="IPR013346">
    <property type="entry name" value="NrdE_NrdA_C"/>
</dbReference>
<comment type="catalytic activity">
    <reaction evidence="9 11">
        <text>a 2'-deoxyribonucleoside 5'-diphosphate + [thioredoxin]-disulfide + H2O = a ribonucleoside 5'-diphosphate + [thioredoxin]-dithiol</text>
        <dbReference type="Rhea" id="RHEA:23252"/>
        <dbReference type="Rhea" id="RHEA-COMP:10698"/>
        <dbReference type="Rhea" id="RHEA-COMP:10700"/>
        <dbReference type="ChEBI" id="CHEBI:15377"/>
        <dbReference type="ChEBI" id="CHEBI:29950"/>
        <dbReference type="ChEBI" id="CHEBI:50058"/>
        <dbReference type="ChEBI" id="CHEBI:57930"/>
        <dbReference type="ChEBI" id="CHEBI:73316"/>
        <dbReference type="EC" id="1.17.4.1"/>
    </reaction>
</comment>
<protein>
    <recommendedName>
        <fullName evidence="2 11">Ribonucleoside-diphosphate reductase</fullName>
        <ecNumber evidence="2 11">1.17.4.1</ecNumber>
    </recommendedName>
</protein>
<dbReference type="Proteomes" id="UP000288789">
    <property type="component" value="Unassembled WGS sequence"/>
</dbReference>
<dbReference type="Gene3D" id="3.20.70.20">
    <property type="match status" value="1"/>
</dbReference>
<evidence type="ECO:0000256" key="5">
    <source>
        <dbReference type="ARBA" id="ARBA00022840"/>
    </source>
</evidence>
<comment type="caution">
    <text evidence="13">The sequence shown here is derived from an EMBL/GenBank/DDBJ whole genome shotgun (WGS) entry which is preliminary data.</text>
</comment>
<comment type="function">
    <text evidence="11">Provides the precursors necessary for DNA synthesis. Catalyzes the biosynthesis of deoxyribonucleotides from the corresponding ribonucleotides.</text>
</comment>
<dbReference type="PANTHER" id="PTHR11573">
    <property type="entry name" value="RIBONUCLEOSIDE-DIPHOSPHATE REDUCTASE LARGE CHAIN"/>
    <property type="match status" value="1"/>
</dbReference>
<dbReference type="Pfam" id="PF02867">
    <property type="entry name" value="Ribonuc_red_lgC"/>
    <property type="match status" value="1"/>
</dbReference>
<accession>A0A443Z5P0</accession>
<dbReference type="InterPro" id="IPR039718">
    <property type="entry name" value="Rrm1"/>
</dbReference>
<dbReference type="Gene3D" id="1.10.1650.20">
    <property type="match status" value="1"/>
</dbReference>
<dbReference type="UniPathway" id="UPA00326"/>
<evidence type="ECO:0000313" key="14">
    <source>
        <dbReference type="Proteomes" id="UP000288789"/>
    </source>
</evidence>
<dbReference type="InterPro" id="IPR000788">
    <property type="entry name" value="RNR_lg_C"/>
</dbReference>
<evidence type="ECO:0000256" key="11">
    <source>
        <dbReference type="RuleBase" id="RU003410"/>
    </source>
</evidence>
<keyword evidence="4 10" id="KW-0547">Nucleotide-binding</keyword>
<keyword evidence="7 11" id="KW-0215">Deoxyribonucleotide synthesis</keyword>
<dbReference type="NCBIfam" id="NF006578">
    <property type="entry name" value="PRK09103.1"/>
    <property type="match status" value="1"/>
</dbReference>
<dbReference type="GO" id="GO:0005971">
    <property type="term" value="C:ribonucleoside-diphosphate reductase complex"/>
    <property type="evidence" value="ECO:0007669"/>
    <property type="project" value="TreeGrafter"/>
</dbReference>
<dbReference type="AlphaFoldDB" id="A0A443Z5P0"/>
<dbReference type="SUPFAM" id="SSF48168">
    <property type="entry name" value="R1 subunit of ribonucleotide reductase, N-terminal domain"/>
    <property type="match status" value="1"/>
</dbReference>
<evidence type="ECO:0000256" key="2">
    <source>
        <dbReference type="ARBA" id="ARBA00012274"/>
    </source>
</evidence>
<dbReference type="EC" id="1.17.4.1" evidence="2 11"/>
<dbReference type="InterPro" id="IPR008926">
    <property type="entry name" value="RNR_R1-su_N"/>
</dbReference>
<evidence type="ECO:0000256" key="10">
    <source>
        <dbReference type="PROSITE-ProRule" id="PRU00492"/>
    </source>
</evidence>
<evidence type="ECO:0000256" key="3">
    <source>
        <dbReference type="ARBA" id="ARBA00022533"/>
    </source>
</evidence>
<dbReference type="Pfam" id="PF00317">
    <property type="entry name" value="Ribonuc_red_lgN"/>
    <property type="match status" value="1"/>
</dbReference>
<evidence type="ECO:0000256" key="1">
    <source>
        <dbReference type="ARBA" id="ARBA00010406"/>
    </source>
</evidence>
<evidence type="ECO:0000313" key="13">
    <source>
        <dbReference type="EMBL" id="RWU12077.1"/>
    </source>
</evidence>
<dbReference type="InterPro" id="IPR005144">
    <property type="entry name" value="ATP-cone_dom"/>
</dbReference>
<gene>
    <name evidence="13" type="ORF">EGC76_02480</name>
</gene>
<keyword evidence="8" id="KW-1015">Disulfide bond</keyword>
<dbReference type="FunFam" id="1.10.1650.20:FF:000001">
    <property type="entry name" value="Ribonucleoside-diphosphate reductase"/>
    <property type="match status" value="1"/>
</dbReference>
<dbReference type="InterPro" id="IPR013509">
    <property type="entry name" value="RNR_lsu_N"/>
</dbReference>
<dbReference type="NCBIfam" id="TIGR02506">
    <property type="entry name" value="NrdE_NrdA"/>
    <property type="match status" value="1"/>
</dbReference>
<evidence type="ECO:0000259" key="12">
    <source>
        <dbReference type="PROSITE" id="PS51161"/>
    </source>
</evidence>
<dbReference type="PANTHER" id="PTHR11573:SF6">
    <property type="entry name" value="RIBONUCLEOSIDE-DIPHOSPHATE REDUCTASE LARGE SUBUNIT"/>
    <property type="match status" value="1"/>
</dbReference>
<dbReference type="PRINTS" id="PR01183">
    <property type="entry name" value="RIBORDTASEM1"/>
</dbReference>
<evidence type="ECO:0000256" key="6">
    <source>
        <dbReference type="ARBA" id="ARBA00023002"/>
    </source>
</evidence>
<sequence length="779" mass="87752">MNQQLFVTKRSGEREPLNLDKIHRVISWAAEGLNNVSVSQVEIKSHIQFYDGIKTEDIHETIIKAAADLISEEAPDYQYMAARLAIFHLRKLAYGKFEPPHLYDQVTKMVAGGRYDKHLLDDYSKEEFEQMNDFIDHARDLNFSYAAVKQLEGKYLVQNRVSGEIYESAQFLYLLVAACLFANYPKETRLSYVKRFYDATSLFKISLPTPIMSGVRTPTRQFSSCVLIEAGDSLDSINATASAIVKYVSQRAGIGINAGRIRALGSPIRSGEAFHTGCIPFYKYFQTAVKSCSQGGVRGGAATLFYPLWHLEVESLLVLKNNRGVEENRVRHLDYGVQFNRVMYQRLIKDDYITLFSPSDVPGLYDAFFADQDEFERLYKQYEADESIRKKRIKAIELFSLFMQERASTGRIYLQNVDHCNTHSPFDPKVAPIRQSNLCLEIALPTKPLAHVNDEEGEIALCTLSAFNLGAINSLDDLEEMAELAVRALDSLLDYQEYPVPAARNATMGRRTLGIGVINYAYYLAKHGVRYSDGSANALTHRTFEAIQFYLMKASMNLAKELGACPKFNETTYSKGIMPTDTYKKDLDAVCSEALHLDWDGLRAGIKKYGMRNSTLSALMPSETSSQISNATNGIEPPRGHISIKASKDGITKQVVPEYETLKEAYELLWQIPSNKGYIELVGIMQKFVDQTISANTNYDPSKFEGGKVPMRQLLQDLLYAYKLGVKTLYYHNTRDGASDNQVDLRDKVDAKTREQENQQATVAIIEEDDDCAGGACKI</sequence>
<keyword evidence="14" id="KW-1185">Reference proteome</keyword>
<keyword evidence="3" id="KW-0021">Allosteric enzyme</keyword>
<reference evidence="13 14" key="1">
    <citation type="submission" date="2018-12" db="EMBL/GenBank/DDBJ databases">
        <authorList>
            <person name="Li A."/>
            <person name="Zhang M."/>
            <person name="Zhu H."/>
        </authorList>
    </citation>
    <scope>NUCLEOTIDE SEQUENCE [LARGE SCALE GENOMIC DNA]</scope>
    <source>
        <strain evidence="13 14">R04H25</strain>
    </source>
</reference>
<dbReference type="EMBL" id="RSFE01000002">
    <property type="protein sequence ID" value="RWU12077.1"/>
    <property type="molecule type" value="Genomic_DNA"/>
</dbReference>
<feature type="domain" description="ATP-cone" evidence="12">
    <location>
        <begin position="5"/>
        <end position="95"/>
    </location>
</feature>